<dbReference type="HOGENOM" id="CLU_006937_7_1_3"/>
<dbReference type="InterPro" id="IPR020946">
    <property type="entry name" value="Flavin_mOase-like"/>
</dbReference>
<dbReference type="PANTHER" id="PTHR42877">
    <property type="entry name" value="L-ORNITHINE N(5)-MONOOXYGENASE-RELATED"/>
    <property type="match status" value="1"/>
</dbReference>
<dbReference type="Pfam" id="PF00743">
    <property type="entry name" value="FMO-like"/>
    <property type="match status" value="1"/>
</dbReference>
<dbReference type="OrthoDB" id="9778740at2"/>
<dbReference type="GO" id="GO:0004499">
    <property type="term" value="F:N,N-dimethylaniline monooxygenase activity"/>
    <property type="evidence" value="ECO:0007669"/>
    <property type="project" value="InterPro"/>
</dbReference>
<keyword evidence="5" id="KW-0812">Transmembrane</keyword>
<reference evidence="6" key="1">
    <citation type="submission" date="2006-06" db="EMBL/GenBank/DDBJ databases">
        <title>Complete sequence of Trichodesmium erythraeum IMS101.</title>
        <authorList>
            <consortium name="US DOE Joint Genome Institute"/>
            <person name="Copeland A."/>
            <person name="Lucas S."/>
            <person name="Lapidus A."/>
            <person name="Barry K."/>
            <person name="Detter J.C."/>
            <person name="Glavina del Rio T."/>
            <person name="Hammon N."/>
            <person name="Israni S."/>
            <person name="Dalin E."/>
            <person name="Tice H."/>
            <person name="Pitluck S."/>
            <person name="Kiss H."/>
            <person name="Munk A.C."/>
            <person name="Brettin T."/>
            <person name="Bruce D."/>
            <person name="Han C."/>
            <person name="Tapia R."/>
            <person name="Gilna P."/>
            <person name="Schmutz J."/>
            <person name="Larimer F."/>
            <person name="Land M."/>
            <person name="Hauser L."/>
            <person name="Kyrpides N."/>
            <person name="Kim E."/>
            <person name="Richardson P."/>
        </authorList>
    </citation>
    <scope>NUCLEOTIDE SEQUENCE [LARGE SCALE GENOMIC DNA]</scope>
    <source>
        <strain evidence="6">IMS101</strain>
    </source>
</reference>
<dbReference type="eggNOG" id="COG2072">
    <property type="taxonomic scope" value="Bacteria"/>
</dbReference>
<evidence type="ECO:0000313" key="6">
    <source>
        <dbReference type="EMBL" id="ABG52868.1"/>
    </source>
</evidence>
<dbReference type="RefSeq" id="WP_011613198.1">
    <property type="nucleotide sequence ID" value="NC_008312.1"/>
</dbReference>
<dbReference type="KEGG" id="ter:Tery_3824"/>
<dbReference type="GO" id="GO:0050660">
    <property type="term" value="F:flavin adenine dinucleotide binding"/>
    <property type="evidence" value="ECO:0007669"/>
    <property type="project" value="InterPro"/>
</dbReference>
<dbReference type="InterPro" id="IPR036188">
    <property type="entry name" value="FAD/NAD-bd_sf"/>
</dbReference>
<organism evidence="6">
    <name type="scientific">Trichodesmium erythraeum (strain IMS101)</name>
    <dbReference type="NCBI Taxonomy" id="203124"/>
    <lineage>
        <taxon>Bacteria</taxon>
        <taxon>Bacillati</taxon>
        <taxon>Cyanobacteriota</taxon>
        <taxon>Cyanophyceae</taxon>
        <taxon>Oscillatoriophycideae</taxon>
        <taxon>Oscillatoriales</taxon>
        <taxon>Microcoleaceae</taxon>
        <taxon>Trichodesmium</taxon>
    </lineage>
</organism>
<feature type="transmembrane region" description="Helical" evidence="5">
    <location>
        <begin position="12"/>
        <end position="31"/>
    </location>
</feature>
<proteinExistence type="inferred from homology"/>
<protein>
    <submittedName>
        <fullName evidence="6">Putative flavin-binding monooxygenase</fullName>
    </submittedName>
</protein>
<evidence type="ECO:0000256" key="2">
    <source>
        <dbReference type="ARBA" id="ARBA00022630"/>
    </source>
</evidence>
<evidence type="ECO:0000256" key="5">
    <source>
        <dbReference type="SAM" id="Phobius"/>
    </source>
</evidence>
<comment type="similarity">
    <text evidence="1">Belongs to the FAD-binding monooxygenase family.</text>
</comment>
<keyword evidence="3" id="KW-0274">FAD</keyword>
<evidence type="ECO:0000256" key="1">
    <source>
        <dbReference type="ARBA" id="ARBA00010139"/>
    </source>
</evidence>
<sequence>MNNQISSNPDQNLEIAIIGAGISGLCMAINLRKAGITTFKIFEKSDNVGGTWHDNTYPSCGCDTPSILYSFSFEPKSDWTRHFPKQPEILEYLEHCSKKYDIRKHITFNTEISSAFFDSEKNIWRIYSASGEEFSANILVSGCGQLNKPKIPHLDGLETFSGTQFHCARWNHEHDLKDETVAVIGTGASAIQFIPIIAEQVKKLIVFQRSAPWIAPKPDFKFTNFIHWLGKSFPFILRFYRWLLYLVLEYFVVYLTIKQNTIVGKLVSTFLNFQREKIIKDENLKSILKPNYEVGCKRILISNDYYPALQLPNVEVVAQDIKGINQNQIITKEGREYPVDTLIFATGFDTKLLSSIKIVGLNNQLLQDKWQDGAEAYKGIMIPEFPNLFMLYGPNTNTGTQSIIFMVECQVNYIISCIKMMQNKSQKYLDVKPDINSEYNQKLQVAASQTVWNSGCSSWYKTKTGKIVNNWPFSTVRYWLTTSQADPKDFNFS</sequence>
<accession>Q10Y06</accession>
<dbReference type="Gene3D" id="3.50.50.60">
    <property type="entry name" value="FAD/NAD(P)-binding domain"/>
    <property type="match status" value="2"/>
</dbReference>
<dbReference type="InterPro" id="IPR051209">
    <property type="entry name" value="FAD-bind_Monooxygenase_sf"/>
</dbReference>
<keyword evidence="4" id="KW-0560">Oxidoreductase</keyword>
<dbReference type="PANTHER" id="PTHR42877:SF4">
    <property type="entry name" value="FAD_NAD(P)-BINDING DOMAIN-CONTAINING PROTEIN-RELATED"/>
    <property type="match status" value="1"/>
</dbReference>
<dbReference type="EMBL" id="CP000393">
    <property type="protein sequence ID" value="ABG52868.1"/>
    <property type="molecule type" value="Genomic_DNA"/>
</dbReference>
<keyword evidence="5" id="KW-1133">Transmembrane helix</keyword>
<evidence type="ECO:0000256" key="3">
    <source>
        <dbReference type="ARBA" id="ARBA00022827"/>
    </source>
</evidence>
<dbReference type="AlphaFoldDB" id="Q10Y06"/>
<evidence type="ECO:0000256" key="4">
    <source>
        <dbReference type="ARBA" id="ARBA00023002"/>
    </source>
</evidence>
<dbReference type="STRING" id="203124.Tery_3824"/>
<name>Q10Y06_TRIEI</name>
<keyword evidence="2" id="KW-0285">Flavoprotein</keyword>
<gene>
    <name evidence="6" type="ordered locus">Tery_3824</name>
</gene>
<dbReference type="GO" id="GO:0050661">
    <property type="term" value="F:NADP binding"/>
    <property type="evidence" value="ECO:0007669"/>
    <property type="project" value="InterPro"/>
</dbReference>
<dbReference type="SUPFAM" id="SSF51905">
    <property type="entry name" value="FAD/NAD(P)-binding domain"/>
    <property type="match status" value="2"/>
</dbReference>
<keyword evidence="6" id="KW-0503">Monooxygenase</keyword>
<keyword evidence="5" id="KW-0472">Membrane</keyword>